<dbReference type="InterPro" id="IPR045168">
    <property type="entry name" value="YTH_prot"/>
</dbReference>
<dbReference type="Pfam" id="PF04146">
    <property type="entry name" value="YTH"/>
    <property type="match status" value="1"/>
</dbReference>
<evidence type="ECO:0000259" key="2">
    <source>
        <dbReference type="PROSITE" id="PS50882"/>
    </source>
</evidence>
<feature type="domain" description="YTH" evidence="2">
    <location>
        <begin position="21"/>
        <end position="162"/>
    </location>
</feature>
<sequence>MKAALPLDVGLSGFESGDQTLAFVDEVRPNEDDVHESIKYNVWSSTPNGNKKLNNAYEDAQRIAAADSRGCPIFIFFSVNTSGQFCGVAEMTGPVDFHKDMDFRQQDKWSGRFPVKWHMIKNVPNPNFKHIILENNENKLVTNSRDTQELGRLQFGRHCLPNLFPTLFNVSPNVEEKFSSKRKSEEIYFPPPKYKCNKSVKFSPTNETNV</sequence>
<comment type="similarity">
    <text evidence="1">Belongs to the YTHDF family.</text>
</comment>
<accession>A0ABD1WSL9</accession>
<dbReference type="CDD" id="cd21134">
    <property type="entry name" value="YTH"/>
    <property type="match status" value="1"/>
</dbReference>
<dbReference type="PANTHER" id="PTHR12357">
    <property type="entry name" value="YTH YT521-B HOMOLOGY DOMAIN-CONTAINING"/>
    <property type="match status" value="1"/>
</dbReference>
<comment type="function">
    <text evidence="1">Specifically recognizes and binds N6-methyladenosine (m6A)-containing RNAs, and regulates mRNA stability. M6A is a modification present at internal sites of mRNAs and some non-coding RNAs and plays a role in mRNA stability and processing.</text>
</comment>
<reference evidence="4" key="1">
    <citation type="submission" date="2024-07" db="EMBL/GenBank/DDBJ databases">
        <title>Two chromosome-level genome assemblies of Korean endemic species Abeliophyllum distichum and Forsythia ovata (Oleaceae).</title>
        <authorList>
            <person name="Jang H."/>
        </authorList>
    </citation>
    <scope>NUCLEOTIDE SEQUENCE [LARGE SCALE GENOMIC DNA]</scope>
</reference>
<dbReference type="GO" id="GO:0003729">
    <property type="term" value="F:mRNA binding"/>
    <property type="evidence" value="ECO:0007669"/>
    <property type="project" value="UniProtKB-UniRule"/>
</dbReference>
<dbReference type="PANTHER" id="PTHR12357:SF92">
    <property type="entry name" value="YTH DOMAIN-CONTAINING FAMILY PROTEIN"/>
    <property type="match status" value="1"/>
</dbReference>
<dbReference type="AlphaFoldDB" id="A0ABD1WSL9"/>
<comment type="caution">
    <text evidence="3">The sequence shown here is derived from an EMBL/GenBank/DDBJ whole genome shotgun (WGS) entry which is preliminary data.</text>
</comment>
<dbReference type="Gene3D" id="3.10.590.10">
    <property type="entry name" value="ph1033 like domains"/>
    <property type="match status" value="1"/>
</dbReference>
<evidence type="ECO:0000313" key="4">
    <source>
        <dbReference type="Proteomes" id="UP001604277"/>
    </source>
</evidence>
<keyword evidence="1" id="KW-0694">RNA-binding</keyword>
<dbReference type="PROSITE" id="PS50882">
    <property type="entry name" value="YTH"/>
    <property type="match status" value="1"/>
</dbReference>
<keyword evidence="4" id="KW-1185">Reference proteome</keyword>
<evidence type="ECO:0000256" key="1">
    <source>
        <dbReference type="RuleBase" id="RU369095"/>
    </source>
</evidence>
<dbReference type="InterPro" id="IPR007275">
    <property type="entry name" value="YTH_domain"/>
</dbReference>
<evidence type="ECO:0000313" key="3">
    <source>
        <dbReference type="EMBL" id="KAL2552649.1"/>
    </source>
</evidence>
<protein>
    <recommendedName>
        <fullName evidence="1">YTH domain-containing family protein</fullName>
    </recommendedName>
</protein>
<proteinExistence type="inferred from homology"/>
<dbReference type="EMBL" id="JBFOLJ010000002">
    <property type="protein sequence ID" value="KAL2552649.1"/>
    <property type="molecule type" value="Genomic_DNA"/>
</dbReference>
<organism evidence="3 4">
    <name type="scientific">Forsythia ovata</name>
    <dbReference type="NCBI Taxonomy" id="205694"/>
    <lineage>
        <taxon>Eukaryota</taxon>
        <taxon>Viridiplantae</taxon>
        <taxon>Streptophyta</taxon>
        <taxon>Embryophyta</taxon>
        <taxon>Tracheophyta</taxon>
        <taxon>Spermatophyta</taxon>
        <taxon>Magnoliopsida</taxon>
        <taxon>eudicotyledons</taxon>
        <taxon>Gunneridae</taxon>
        <taxon>Pentapetalae</taxon>
        <taxon>asterids</taxon>
        <taxon>lamiids</taxon>
        <taxon>Lamiales</taxon>
        <taxon>Oleaceae</taxon>
        <taxon>Forsythieae</taxon>
        <taxon>Forsythia</taxon>
    </lineage>
</organism>
<name>A0ABD1WSL9_9LAMI</name>
<dbReference type="GO" id="GO:1990247">
    <property type="term" value="F:N6-methyladenosine-containing RNA reader activity"/>
    <property type="evidence" value="ECO:0007669"/>
    <property type="project" value="UniProtKB-UniRule"/>
</dbReference>
<gene>
    <name evidence="3" type="ORF">Fot_06268</name>
</gene>
<dbReference type="Proteomes" id="UP001604277">
    <property type="component" value="Unassembled WGS sequence"/>
</dbReference>